<reference evidence="2" key="1">
    <citation type="journal article" date="2010" name="Science">
        <title>Signatures of adaptation to obligate biotrophy in the Hyaloperonospora arabidopsidis genome.</title>
        <authorList>
            <person name="Baxter L."/>
            <person name="Tripathy S."/>
            <person name="Ishaque N."/>
            <person name="Boot N."/>
            <person name="Cabral A."/>
            <person name="Kemen E."/>
            <person name="Thines M."/>
            <person name="Ah-Fong A."/>
            <person name="Anderson R."/>
            <person name="Badejoko W."/>
            <person name="Bittner-Eddy P."/>
            <person name="Boore J.L."/>
            <person name="Chibucos M.C."/>
            <person name="Coates M."/>
            <person name="Dehal P."/>
            <person name="Delehaunty K."/>
            <person name="Dong S."/>
            <person name="Downton P."/>
            <person name="Dumas B."/>
            <person name="Fabro G."/>
            <person name="Fronick C."/>
            <person name="Fuerstenberg S.I."/>
            <person name="Fulton L."/>
            <person name="Gaulin E."/>
            <person name="Govers F."/>
            <person name="Hughes L."/>
            <person name="Humphray S."/>
            <person name="Jiang R.H."/>
            <person name="Judelson H."/>
            <person name="Kamoun S."/>
            <person name="Kyung K."/>
            <person name="Meijer H."/>
            <person name="Minx P."/>
            <person name="Morris P."/>
            <person name="Nelson J."/>
            <person name="Phuntumart V."/>
            <person name="Qutob D."/>
            <person name="Rehmany A."/>
            <person name="Rougon-Cardoso A."/>
            <person name="Ryden P."/>
            <person name="Torto-Alalibo T."/>
            <person name="Studholme D."/>
            <person name="Wang Y."/>
            <person name="Win J."/>
            <person name="Wood J."/>
            <person name="Clifton S.W."/>
            <person name="Rogers J."/>
            <person name="Van den Ackerveken G."/>
            <person name="Jones J.D."/>
            <person name="McDowell J.M."/>
            <person name="Beynon J."/>
            <person name="Tyler B.M."/>
        </authorList>
    </citation>
    <scope>NUCLEOTIDE SEQUENCE [LARGE SCALE GENOMIC DNA]</scope>
    <source>
        <strain evidence="2">Emoy2</strain>
    </source>
</reference>
<proteinExistence type="predicted"/>
<dbReference type="InParanoid" id="M4BMH4"/>
<dbReference type="AlphaFoldDB" id="M4BMH4"/>
<reference evidence="1" key="2">
    <citation type="submission" date="2015-06" db="UniProtKB">
        <authorList>
            <consortium name="EnsemblProtists"/>
        </authorList>
    </citation>
    <scope>IDENTIFICATION</scope>
    <source>
        <strain evidence="1">Emoy2</strain>
    </source>
</reference>
<dbReference type="Proteomes" id="UP000011713">
    <property type="component" value="Unassembled WGS sequence"/>
</dbReference>
<sequence>MHATFPVASIFRYVAITWLVYKQRSVSEFLVTSATMATLQRRLWRVPMLLSRNGLQCQQFSLLVEVRAQLSCSKMRSSAPS</sequence>
<protein>
    <submittedName>
        <fullName evidence="1">Uncharacterized protein</fullName>
    </submittedName>
</protein>
<organism evidence="1 2">
    <name type="scientific">Hyaloperonospora arabidopsidis (strain Emoy2)</name>
    <name type="common">Downy mildew agent</name>
    <name type="synonym">Peronospora arabidopsidis</name>
    <dbReference type="NCBI Taxonomy" id="559515"/>
    <lineage>
        <taxon>Eukaryota</taxon>
        <taxon>Sar</taxon>
        <taxon>Stramenopiles</taxon>
        <taxon>Oomycota</taxon>
        <taxon>Peronosporomycetes</taxon>
        <taxon>Peronosporales</taxon>
        <taxon>Peronosporaceae</taxon>
        <taxon>Hyaloperonospora</taxon>
    </lineage>
</organism>
<keyword evidence="2" id="KW-1185">Reference proteome</keyword>
<dbReference type="HOGENOM" id="CLU_2578989_0_0_1"/>
<dbReference type="EnsemblProtists" id="HpaT807611">
    <property type="protein sequence ID" value="HpaP807611"/>
    <property type="gene ID" value="HpaG807611"/>
</dbReference>
<dbReference type="VEuPathDB" id="FungiDB:HpaG807611"/>
<evidence type="ECO:0000313" key="1">
    <source>
        <dbReference type="EnsemblProtists" id="HpaP807611"/>
    </source>
</evidence>
<evidence type="ECO:0000313" key="2">
    <source>
        <dbReference type="Proteomes" id="UP000011713"/>
    </source>
</evidence>
<dbReference type="EMBL" id="JH598420">
    <property type="status" value="NOT_ANNOTATED_CDS"/>
    <property type="molecule type" value="Genomic_DNA"/>
</dbReference>
<name>M4BMH4_HYAAE</name>
<accession>M4BMH4</accession>